<keyword evidence="4" id="KW-1185">Reference proteome</keyword>
<reference evidence="3" key="1">
    <citation type="submission" date="2020-10" db="EMBL/GenBank/DDBJ databases">
        <title>Unveiling of a novel bifunctional photoreceptor, Dualchrome1, isolated from a cosmopolitan green alga.</title>
        <authorList>
            <person name="Suzuki S."/>
            <person name="Kawachi M."/>
        </authorList>
    </citation>
    <scope>NUCLEOTIDE SEQUENCE</scope>
    <source>
        <strain evidence="3">NIES 2893</strain>
    </source>
</reference>
<keyword evidence="1" id="KW-1133">Transmembrane helix</keyword>
<gene>
    <name evidence="3" type="ORF">PPROV_000419800</name>
</gene>
<comment type="caution">
    <text evidence="3">The sequence shown here is derived from an EMBL/GenBank/DDBJ whole genome shotgun (WGS) entry which is preliminary data.</text>
</comment>
<proteinExistence type="predicted"/>
<feature type="transmembrane region" description="Helical" evidence="1">
    <location>
        <begin position="1286"/>
        <end position="1309"/>
    </location>
</feature>
<dbReference type="SUPFAM" id="SSF47473">
    <property type="entry name" value="EF-hand"/>
    <property type="match status" value="1"/>
</dbReference>
<name>A0A830HF94_9CHLO</name>
<dbReference type="Gene3D" id="1.10.238.10">
    <property type="entry name" value="EF-hand"/>
    <property type="match status" value="1"/>
</dbReference>
<feature type="transmembrane region" description="Helical" evidence="1">
    <location>
        <begin position="345"/>
        <end position="378"/>
    </location>
</feature>
<evidence type="ECO:0000313" key="3">
    <source>
        <dbReference type="EMBL" id="GHP05448.1"/>
    </source>
</evidence>
<dbReference type="PROSITE" id="PS50222">
    <property type="entry name" value="EF_HAND_2"/>
    <property type="match status" value="1"/>
</dbReference>
<organism evidence="3 4">
    <name type="scientific">Pycnococcus provasolii</name>
    <dbReference type="NCBI Taxonomy" id="41880"/>
    <lineage>
        <taxon>Eukaryota</taxon>
        <taxon>Viridiplantae</taxon>
        <taxon>Chlorophyta</taxon>
        <taxon>Pseudoscourfieldiophyceae</taxon>
        <taxon>Pseudoscourfieldiales</taxon>
        <taxon>Pycnococcaceae</taxon>
        <taxon>Pycnococcus</taxon>
    </lineage>
</organism>
<dbReference type="GO" id="GO:0005509">
    <property type="term" value="F:calcium ion binding"/>
    <property type="evidence" value="ECO:0007669"/>
    <property type="project" value="InterPro"/>
</dbReference>
<protein>
    <recommendedName>
        <fullName evidence="2">EF-hand domain-containing protein</fullName>
    </recommendedName>
</protein>
<evidence type="ECO:0000256" key="1">
    <source>
        <dbReference type="SAM" id="Phobius"/>
    </source>
</evidence>
<dbReference type="Proteomes" id="UP000660262">
    <property type="component" value="Unassembled WGS sequence"/>
</dbReference>
<feature type="transmembrane region" description="Helical" evidence="1">
    <location>
        <begin position="1089"/>
        <end position="1114"/>
    </location>
</feature>
<evidence type="ECO:0000313" key="4">
    <source>
        <dbReference type="Proteomes" id="UP000660262"/>
    </source>
</evidence>
<feature type="transmembrane region" description="Helical" evidence="1">
    <location>
        <begin position="983"/>
        <end position="1007"/>
    </location>
</feature>
<sequence>MVNIPTDRDGDPGWYVQDLVDVPRPSGLNPGNAYSLNGKRMIEDVRYTDSVTCPYTWVPEKGACYRDREAFLSDLDGDFVQANYHLFKDNTKNPLASFYGNYGLPNVDNAITESSVTSGKFVCNLGRKRIELKQLWRTDLQNESLATSQSTHDPVLDTRDDDGNFFLHKKICIADVDTGSITMLDSQGVVTTDATKVGDGTCAGTELDVTRANDPECKYSVIYKDNCKVERKPVMYDCRDKYKYYRASPCESGGESALTIRFLGEDGAPTFNMTSYELQSPLNAGQYTWDMTKANNGEDVLLRNVLTGDLYERFLNSTKNFYTEYIVFIDAGTGEHVYQNYRNAWLSSIMLATCVMLSLLIASTLGLGVAAILTYIGIVKLDEFNVSLADRNKLLESLREGKRKRVLNIMLNDKIRAKLKLDPGEANNVTLSDKEEERYLDFMAKNGWNVNGLALEDWDVNFMVAKCRDIDNLEKRPSSALSFGRSMTLATRGVDTAALKMKMQKFHNMIRSMLKSKNPITKVAASLILALVELKKIITKLLSLEYPSPFTVVNLFIESQVRSRLINSVKAFVTAKCVRDHAIEDNEEIRVGGSIIDLKEFVEGKKVIRLGVDSPVGIAKTIFGRYVHYKVKYVVVSVTQEKYTGSDGREYTGSSVHIKEGPRTYNSANVGKDMLEFEKSCDLKDIAVGDTREFTLPGLEAGTGAIYNMVIKAGYGTRTIQIETTGALPMVRLKTIYRNFANAYEEFVMANQLSRKDILKSQGTLASLGVSMIKRQTELVKGIRMKTEADRMAERERAEKVRMWLQLQSTKDVASPRAEAESANADALESAAKSLEKSASDRDAVITISGKKKEYASGLATVLDGKGDASADLTVADEDAQEEEELDFEAVKLTTLELDRSALGDFVRSQYCVSGQFAVDFEEKAVFEAKYRKWCTRNNKRFEEVDVPHLESFNTKVKMETFYDMFGCTVNERITNVAKPSLFFTYTLLALSVLAHVAVIFAIPYPLLATVFSQSFLYAKTTAVTPQFTFEQFRSDPFLVYTMYHQPPENIIVITICYAFFMFATVKLFLFYMGYSFENSGMRIMIKSIFYLYANAILAMIVSLVVLECCWMLLGAIIKPDEFLPYCAAVMTVVGTAQTQKKYVEGIFASWKASIAAAVAFAFAMKVKATCVALRIKMETDPDDPKLKDTKKTWTAKDTVPPFDVFKLHAGEDDSMDFEEFSALLDRFDIEMIESKRRLVFNRMDMDGSGAIKYKELESAWEFIQDEIAEAELVNNGITRTKMLMLFLYAMIILAMILLFIFVGVTAFVLPGGSSFGACVNSGLTTITGGVMSLGKSSPKSGDVKADITSL</sequence>
<feature type="domain" description="EF-hand" evidence="2">
    <location>
        <begin position="1232"/>
        <end position="1267"/>
    </location>
</feature>
<keyword evidence="1" id="KW-0812">Transmembrane</keyword>
<dbReference type="InterPro" id="IPR002048">
    <property type="entry name" value="EF_hand_dom"/>
</dbReference>
<dbReference type="InterPro" id="IPR011992">
    <property type="entry name" value="EF-hand-dom_pair"/>
</dbReference>
<accession>A0A830HF94</accession>
<evidence type="ECO:0000259" key="2">
    <source>
        <dbReference type="PROSITE" id="PS50222"/>
    </source>
</evidence>
<feature type="transmembrane region" description="Helical" evidence="1">
    <location>
        <begin position="1051"/>
        <end position="1077"/>
    </location>
</feature>
<keyword evidence="1" id="KW-0472">Membrane</keyword>
<dbReference type="EMBL" id="BNJQ01000010">
    <property type="protein sequence ID" value="GHP05448.1"/>
    <property type="molecule type" value="Genomic_DNA"/>
</dbReference>
<feature type="transmembrane region" description="Helical" evidence="1">
    <location>
        <begin position="1148"/>
        <end position="1167"/>
    </location>
</feature>